<dbReference type="eggNOG" id="ENOG502QWGJ">
    <property type="taxonomic scope" value="Eukaryota"/>
</dbReference>
<dbReference type="EMBL" id="JH598491">
    <property type="status" value="NOT_ANNOTATED_CDS"/>
    <property type="molecule type" value="Genomic_DNA"/>
</dbReference>
<dbReference type="OMA" id="ATAYMDA"/>
<name>M4BP79_HYAAE</name>
<keyword evidence="2" id="KW-1185">Reference proteome</keyword>
<reference evidence="1" key="2">
    <citation type="submission" date="2015-06" db="UniProtKB">
        <authorList>
            <consortium name="EnsemblProtists"/>
        </authorList>
    </citation>
    <scope>IDENTIFICATION</scope>
    <source>
        <strain evidence="1">Emoy2</strain>
    </source>
</reference>
<dbReference type="VEuPathDB" id="FungiDB:HpaG808218"/>
<dbReference type="HOGENOM" id="CLU_043359_0_0_1"/>
<dbReference type="AlphaFoldDB" id="M4BP79"/>
<protein>
    <submittedName>
        <fullName evidence="1">Uncharacterized protein</fullName>
    </submittedName>
</protein>
<sequence>MMTVRMKGVERVFHRSMRRGAHLAAGNGTALSHMQRFSSTSTEAFSGLSAMPRSHAKRVSIAMTLAVGGALMALAVDNEAQSKQNKETEIDEKADGYTVNPIQHVAALLRLYEQIDQNMSVFAARMLEDLEKSVEKEKKENGGKLKLSPDQRALQMSMEFESTLEKVQDAVFRNNYVTKKQVQEAMQQLVTGTLKGGGSDGKISVAEAETIDDFVRKLGRLRWKVTGSREPLIRGTKAARTVPGVKPSIEVSAVIRVMEELVPSLTSEMETIVTELRKQELTGAEFHRQLSQQYVKASGVTTERICKKFELDLKAFQAALMYYEDNALVEKALAKLAAQQQKRYVLKVVLLFNA</sequence>
<dbReference type="InParanoid" id="M4BP79"/>
<reference evidence="2" key="1">
    <citation type="journal article" date="2010" name="Science">
        <title>Signatures of adaptation to obligate biotrophy in the Hyaloperonospora arabidopsidis genome.</title>
        <authorList>
            <person name="Baxter L."/>
            <person name="Tripathy S."/>
            <person name="Ishaque N."/>
            <person name="Boot N."/>
            <person name="Cabral A."/>
            <person name="Kemen E."/>
            <person name="Thines M."/>
            <person name="Ah-Fong A."/>
            <person name="Anderson R."/>
            <person name="Badejoko W."/>
            <person name="Bittner-Eddy P."/>
            <person name="Boore J.L."/>
            <person name="Chibucos M.C."/>
            <person name="Coates M."/>
            <person name="Dehal P."/>
            <person name="Delehaunty K."/>
            <person name="Dong S."/>
            <person name="Downton P."/>
            <person name="Dumas B."/>
            <person name="Fabro G."/>
            <person name="Fronick C."/>
            <person name="Fuerstenberg S.I."/>
            <person name="Fulton L."/>
            <person name="Gaulin E."/>
            <person name="Govers F."/>
            <person name="Hughes L."/>
            <person name="Humphray S."/>
            <person name="Jiang R.H."/>
            <person name="Judelson H."/>
            <person name="Kamoun S."/>
            <person name="Kyung K."/>
            <person name="Meijer H."/>
            <person name="Minx P."/>
            <person name="Morris P."/>
            <person name="Nelson J."/>
            <person name="Phuntumart V."/>
            <person name="Qutob D."/>
            <person name="Rehmany A."/>
            <person name="Rougon-Cardoso A."/>
            <person name="Ryden P."/>
            <person name="Torto-Alalibo T."/>
            <person name="Studholme D."/>
            <person name="Wang Y."/>
            <person name="Win J."/>
            <person name="Wood J."/>
            <person name="Clifton S.W."/>
            <person name="Rogers J."/>
            <person name="Van den Ackerveken G."/>
            <person name="Jones J.D."/>
            <person name="McDowell J.M."/>
            <person name="Beynon J."/>
            <person name="Tyler B.M."/>
        </authorList>
    </citation>
    <scope>NUCLEOTIDE SEQUENCE [LARGE SCALE GENOMIC DNA]</scope>
    <source>
        <strain evidence="2">Emoy2</strain>
    </source>
</reference>
<evidence type="ECO:0000313" key="1">
    <source>
        <dbReference type="EnsemblProtists" id="HpaP808218"/>
    </source>
</evidence>
<dbReference type="EnsemblProtists" id="HpaT808218">
    <property type="protein sequence ID" value="HpaP808218"/>
    <property type="gene ID" value="HpaG808218"/>
</dbReference>
<accession>M4BP79</accession>
<organism evidence="1 2">
    <name type="scientific">Hyaloperonospora arabidopsidis (strain Emoy2)</name>
    <name type="common">Downy mildew agent</name>
    <name type="synonym">Peronospora arabidopsidis</name>
    <dbReference type="NCBI Taxonomy" id="559515"/>
    <lineage>
        <taxon>Eukaryota</taxon>
        <taxon>Sar</taxon>
        <taxon>Stramenopiles</taxon>
        <taxon>Oomycota</taxon>
        <taxon>Peronosporomycetes</taxon>
        <taxon>Peronosporales</taxon>
        <taxon>Peronosporaceae</taxon>
        <taxon>Hyaloperonospora</taxon>
    </lineage>
</organism>
<dbReference type="Proteomes" id="UP000011713">
    <property type="component" value="Unassembled WGS sequence"/>
</dbReference>
<evidence type="ECO:0000313" key="2">
    <source>
        <dbReference type="Proteomes" id="UP000011713"/>
    </source>
</evidence>
<proteinExistence type="predicted"/>